<accession>A0A096AMR2</accession>
<evidence type="ECO:0000313" key="2">
    <source>
        <dbReference type="EMBL" id="KGF48100.1"/>
    </source>
</evidence>
<dbReference type="EMBL" id="JRNT01000005">
    <property type="protein sequence ID" value="KGF48100.1"/>
    <property type="molecule type" value="Genomic_DNA"/>
</dbReference>
<dbReference type="PANTHER" id="PTHR47619">
    <property type="entry name" value="METALLO-HYDROLASE YYCJ-RELATED"/>
    <property type="match status" value="1"/>
</dbReference>
<dbReference type="Gene3D" id="3.60.15.10">
    <property type="entry name" value="Ribonuclease Z/Hydroxyacylglutathione hydrolase-like"/>
    <property type="match status" value="1"/>
</dbReference>
<dbReference type="InterPro" id="IPR036866">
    <property type="entry name" value="RibonucZ/Hydroxyglut_hydro"/>
</dbReference>
<dbReference type="InterPro" id="IPR052533">
    <property type="entry name" value="WalJ/YycJ-like"/>
</dbReference>
<dbReference type="Proteomes" id="UP000029628">
    <property type="component" value="Unassembled WGS sequence"/>
</dbReference>
<keyword evidence="3" id="KW-1185">Reference proteome</keyword>
<dbReference type="SMART" id="SM00849">
    <property type="entry name" value="Lactamase_B"/>
    <property type="match status" value="1"/>
</dbReference>
<protein>
    <submittedName>
        <fullName evidence="2">Beta-lactamase</fullName>
    </submittedName>
</protein>
<gene>
    <name evidence="2" type="ORF">HMPREF0872_00405</name>
</gene>
<dbReference type="PANTHER" id="PTHR47619:SF1">
    <property type="entry name" value="EXODEOXYRIBONUCLEASE WALJ"/>
    <property type="match status" value="1"/>
</dbReference>
<sequence length="238" mass="27158">MINIEAFGSSSKGNCYRIKSSVNGDELLLDVGLPFKDVQRACKYNFINLLGAVVTHQHGDHSKAVVDMLKLGHKIYMLQDTAQALHVLDERTWIEIIPKQSIKIGVFTVLPFELEHDVPNVGYLITDGEEKLLYITDTYYCKYTFKGVHHILVECNHSYEILNKKVADGVLLKHRMERLIQSHFALENVIKFLQSMDLTVCKSIHLIHLSNENSNEKEFKQAVQVATGKLVIVHKEKE</sequence>
<evidence type="ECO:0000313" key="3">
    <source>
        <dbReference type="Proteomes" id="UP000029628"/>
    </source>
</evidence>
<dbReference type="RefSeq" id="WP_038150969.1">
    <property type="nucleotide sequence ID" value="NZ_JRNT01000005.1"/>
</dbReference>
<proteinExistence type="predicted"/>
<evidence type="ECO:0000259" key="1">
    <source>
        <dbReference type="SMART" id="SM00849"/>
    </source>
</evidence>
<dbReference type="eggNOG" id="COG1235">
    <property type="taxonomic scope" value="Bacteria"/>
</dbReference>
<dbReference type="AlphaFoldDB" id="A0A096AMR2"/>
<name>A0A096AMR2_9FIRM</name>
<reference evidence="2 3" key="1">
    <citation type="submission" date="2014-07" db="EMBL/GenBank/DDBJ databases">
        <authorList>
            <person name="McCorrison J."/>
            <person name="Sanka R."/>
            <person name="Torralba M."/>
            <person name="Gillis M."/>
            <person name="Haft D.H."/>
            <person name="Methe B."/>
            <person name="Sutton G."/>
            <person name="Nelson K.E."/>
        </authorList>
    </citation>
    <scope>NUCLEOTIDE SEQUENCE [LARGE SCALE GENOMIC DNA]</scope>
    <source>
        <strain evidence="2 3">DNF00314</strain>
    </source>
</reference>
<organism evidence="2 3">
    <name type="scientific">Veillonella montpellierensis DNF00314</name>
    <dbReference type="NCBI Taxonomy" id="1401067"/>
    <lineage>
        <taxon>Bacteria</taxon>
        <taxon>Bacillati</taxon>
        <taxon>Bacillota</taxon>
        <taxon>Negativicutes</taxon>
        <taxon>Veillonellales</taxon>
        <taxon>Veillonellaceae</taxon>
        <taxon>Veillonella</taxon>
    </lineage>
</organism>
<dbReference type="InterPro" id="IPR001279">
    <property type="entry name" value="Metallo-B-lactamas"/>
</dbReference>
<feature type="domain" description="Metallo-beta-lactamase" evidence="1">
    <location>
        <begin position="12"/>
        <end position="183"/>
    </location>
</feature>
<dbReference type="SUPFAM" id="SSF56281">
    <property type="entry name" value="Metallo-hydrolase/oxidoreductase"/>
    <property type="match status" value="1"/>
</dbReference>
<comment type="caution">
    <text evidence="2">The sequence shown here is derived from an EMBL/GenBank/DDBJ whole genome shotgun (WGS) entry which is preliminary data.</text>
</comment>
<dbReference type="Pfam" id="PF12706">
    <property type="entry name" value="Lactamase_B_2"/>
    <property type="match status" value="1"/>
</dbReference>